<dbReference type="Proteomes" id="UP001634747">
    <property type="component" value="Unassembled WGS sequence"/>
</dbReference>
<comment type="caution">
    <text evidence="1">The sequence shown here is derived from an EMBL/GenBank/DDBJ whole genome shotgun (WGS) entry which is preliminary data.</text>
</comment>
<dbReference type="EMBL" id="JBJYXY010000001">
    <property type="protein sequence ID" value="MFN2976842.1"/>
    <property type="molecule type" value="Genomic_DNA"/>
</dbReference>
<organism evidence="1 2">
    <name type="scientific">Terriglobus aquaticus</name>
    <dbReference type="NCBI Taxonomy" id="940139"/>
    <lineage>
        <taxon>Bacteria</taxon>
        <taxon>Pseudomonadati</taxon>
        <taxon>Acidobacteriota</taxon>
        <taxon>Terriglobia</taxon>
        <taxon>Terriglobales</taxon>
        <taxon>Acidobacteriaceae</taxon>
        <taxon>Terriglobus</taxon>
    </lineage>
</organism>
<protein>
    <submittedName>
        <fullName evidence="1">Uncharacterized protein</fullName>
    </submittedName>
</protein>
<evidence type="ECO:0000313" key="1">
    <source>
        <dbReference type="EMBL" id="MFN2976842.1"/>
    </source>
</evidence>
<dbReference type="RefSeq" id="WP_263414973.1">
    <property type="nucleotide sequence ID" value="NZ_BAABBH010000001.1"/>
</dbReference>
<gene>
    <name evidence="1" type="ORF">ACK2TP_13815</name>
</gene>
<sequence>MSETPLSFAEVPMTAYFREQVLRKRPYLQIGWCLQVIHNPYRREVQEDGRIRFFGYVPELAGKALRVVTLEDERTLHNAFPDGAEPRRTA</sequence>
<keyword evidence="2" id="KW-1185">Reference proteome</keyword>
<accession>A0ABW9KM05</accession>
<proteinExistence type="predicted"/>
<reference evidence="1 2" key="1">
    <citation type="submission" date="2024-12" db="EMBL/GenBank/DDBJ databases">
        <authorList>
            <person name="Lee Y."/>
        </authorList>
    </citation>
    <scope>NUCLEOTIDE SEQUENCE [LARGE SCALE GENOMIC DNA]</scope>
    <source>
        <strain evidence="1 2">03SUJ4</strain>
    </source>
</reference>
<name>A0ABW9KM05_9BACT</name>
<evidence type="ECO:0000313" key="2">
    <source>
        <dbReference type="Proteomes" id="UP001634747"/>
    </source>
</evidence>